<keyword evidence="4" id="KW-0788">Thiol protease</keyword>
<gene>
    <name evidence="9" type="ORF">AOZ06_24320</name>
</gene>
<evidence type="ECO:0000256" key="3">
    <source>
        <dbReference type="ARBA" id="ARBA00022801"/>
    </source>
</evidence>
<dbReference type="GO" id="GO:0006508">
    <property type="term" value="P:proteolysis"/>
    <property type="evidence" value="ECO:0007669"/>
    <property type="project" value="UniProtKB-KW"/>
</dbReference>
<keyword evidence="10" id="KW-1185">Reference proteome</keyword>
<dbReference type="SUPFAM" id="SSF54001">
    <property type="entry name" value="Cysteine proteinases"/>
    <property type="match status" value="1"/>
</dbReference>
<dbReference type="KEGG" id="kphy:AOZ06_24320"/>
<evidence type="ECO:0000256" key="1">
    <source>
        <dbReference type="ARBA" id="ARBA00007074"/>
    </source>
</evidence>
<evidence type="ECO:0000256" key="6">
    <source>
        <dbReference type="SAM" id="MobiDB-lite"/>
    </source>
</evidence>
<dbReference type="Proteomes" id="UP000063699">
    <property type="component" value="Chromosome"/>
</dbReference>
<dbReference type="InterPro" id="IPR000064">
    <property type="entry name" value="NLP_P60_dom"/>
</dbReference>
<evidence type="ECO:0000256" key="4">
    <source>
        <dbReference type="ARBA" id="ARBA00022807"/>
    </source>
</evidence>
<evidence type="ECO:0000256" key="5">
    <source>
        <dbReference type="SAM" id="Coils"/>
    </source>
</evidence>
<feature type="compositionally biased region" description="Pro residues" evidence="6">
    <location>
        <begin position="210"/>
        <end position="239"/>
    </location>
</feature>
<keyword evidence="2" id="KW-0645">Protease</keyword>
<feature type="signal peptide" evidence="7">
    <location>
        <begin position="1"/>
        <end position="26"/>
    </location>
</feature>
<dbReference type="OrthoDB" id="5177647at2"/>
<dbReference type="RefSeq" id="WP_054291515.1">
    <property type="nucleotide sequence ID" value="NZ_CP012752.1"/>
</dbReference>
<evidence type="ECO:0000256" key="2">
    <source>
        <dbReference type="ARBA" id="ARBA00022670"/>
    </source>
</evidence>
<keyword evidence="7" id="KW-0732">Signal</keyword>
<feature type="coiled-coil region" evidence="5">
    <location>
        <begin position="38"/>
        <end position="86"/>
    </location>
</feature>
<dbReference type="PANTHER" id="PTHR47053:SF1">
    <property type="entry name" value="MUREIN DD-ENDOPEPTIDASE MEPH-RELATED"/>
    <property type="match status" value="1"/>
</dbReference>
<dbReference type="AlphaFoldDB" id="A0A0N9I1T5"/>
<dbReference type="InterPro" id="IPR051202">
    <property type="entry name" value="Peptidase_C40"/>
</dbReference>
<feature type="region of interest" description="Disordered" evidence="6">
    <location>
        <begin position="204"/>
        <end position="246"/>
    </location>
</feature>
<dbReference type="InterPro" id="IPR038765">
    <property type="entry name" value="Papain-like_cys_pep_sf"/>
</dbReference>
<dbReference type="PANTHER" id="PTHR47053">
    <property type="entry name" value="MUREIN DD-ENDOPEPTIDASE MEPH-RELATED"/>
    <property type="match status" value="1"/>
</dbReference>
<feature type="domain" description="NlpC/P60" evidence="8">
    <location>
        <begin position="243"/>
        <end position="363"/>
    </location>
</feature>
<evidence type="ECO:0000313" key="10">
    <source>
        <dbReference type="Proteomes" id="UP000063699"/>
    </source>
</evidence>
<dbReference type="PROSITE" id="PS51935">
    <property type="entry name" value="NLPC_P60"/>
    <property type="match status" value="1"/>
</dbReference>
<organism evidence="9 10">
    <name type="scientific">Kibdelosporangium phytohabitans</name>
    <dbReference type="NCBI Taxonomy" id="860235"/>
    <lineage>
        <taxon>Bacteria</taxon>
        <taxon>Bacillati</taxon>
        <taxon>Actinomycetota</taxon>
        <taxon>Actinomycetes</taxon>
        <taxon>Pseudonocardiales</taxon>
        <taxon>Pseudonocardiaceae</taxon>
        <taxon>Kibdelosporangium</taxon>
    </lineage>
</organism>
<evidence type="ECO:0000313" key="9">
    <source>
        <dbReference type="EMBL" id="ALG09611.1"/>
    </source>
</evidence>
<accession>A0A0N9I1T5</accession>
<dbReference type="EMBL" id="CP012752">
    <property type="protein sequence ID" value="ALG09611.1"/>
    <property type="molecule type" value="Genomic_DNA"/>
</dbReference>
<keyword evidence="3" id="KW-0378">Hydrolase</keyword>
<keyword evidence="5" id="KW-0175">Coiled coil</keyword>
<dbReference type="STRING" id="860235.AOZ06_24320"/>
<evidence type="ECO:0000256" key="7">
    <source>
        <dbReference type="SAM" id="SignalP"/>
    </source>
</evidence>
<protein>
    <recommendedName>
        <fullName evidence="8">NlpC/P60 domain-containing protein</fullName>
    </recommendedName>
</protein>
<reference evidence="9 10" key="1">
    <citation type="submission" date="2015-07" db="EMBL/GenBank/DDBJ databases">
        <title>Genome sequencing of Kibdelosporangium phytohabitans.</title>
        <authorList>
            <person name="Qin S."/>
            <person name="Xing K."/>
        </authorList>
    </citation>
    <scope>NUCLEOTIDE SEQUENCE [LARGE SCALE GENOMIC DNA]</scope>
    <source>
        <strain evidence="9 10">KLBMP1111</strain>
    </source>
</reference>
<comment type="similarity">
    <text evidence="1">Belongs to the peptidase C40 family.</text>
</comment>
<dbReference type="Pfam" id="PF00877">
    <property type="entry name" value="NLPC_P60"/>
    <property type="match status" value="1"/>
</dbReference>
<dbReference type="GO" id="GO:0008234">
    <property type="term" value="F:cysteine-type peptidase activity"/>
    <property type="evidence" value="ECO:0007669"/>
    <property type="project" value="UniProtKB-KW"/>
</dbReference>
<proteinExistence type="inferred from homology"/>
<dbReference type="Gene3D" id="3.90.1720.10">
    <property type="entry name" value="endopeptidase domain like (from Nostoc punctiforme)"/>
    <property type="match status" value="1"/>
</dbReference>
<evidence type="ECO:0000259" key="8">
    <source>
        <dbReference type="PROSITE" id="PS51935"/>
    </source>
</evidence>
<feature type="chain" id="PRO_5006035752" description="NlpC/P60 domain-containing protein" evidence="7">
    <location>
        <begin position="27"/>
        <end position="364"/>
    </location>
</feature>
<name>A0A0N9I1T5_9PSEU</name>
<sequence>MHLRRFKRLLAVSALLLALPALPATAQPATQSDAVEQYRELNVEAEKLHQDFLQATEDKDAKQGELDKATAELGAAQRAEAAAKDKQAQFRGQVDELSNARFRGARFDKMAALLTGRSERDFLDRATALGILAEQSNRTLREMADAVAATAQAQNQASRAQRTATEVRDAAVKLTNEIAARRTALDTKIAKVKSDLDKLTAAQKAELAGPPDPVPPTTPRTTPPKTPAPPKTPPPPPSTGAPADAAARAVSAALSRRGDAYVWGGTKPGGFDCSGLTLWSYAQAGISLPRTSRAQFGAGRSVPKDQLRPGDLLFYGTSAGSIHHVSMYIGDGNIVHASTYGVPVKSGPMSIGGRDYFGARRIVG</sequence>